<dbReference type="Proteomes" id="UP001596989">
    <property type="component" value="Unassembled WGS sequence"/>
</dbReference>
<evidence type="ECO:0000313" key="4">
    <source>
        <dbReference type="Proteomes" id="UP001596989"/>
    </source>
</evidence>
<feature type="signal peptide" evidence="1">
    <location>
        <begin position="1"/>
        <end position="18"/>
    </location>
</feature>
<dbReference type="Pfam" id="PF08534">
    <property type="entry name" value="Redoxin"/>
    <property type="match status" value="1"/>
</dbReference>
<dbReference type="PANTHER" id="PTHR42852:SF16">
    <property type="entry name" value="THIOL:DISULFIDE INTERCHANGE PROTEIN TLPA"/>
    <property type="match status" value="1"/>
</dbReference>
<feature type="domain" description="Thioredoxin" evidence="2">
    <location>
        <begin position="32"/>
        <end position="174"/>
    </location>
</feature>
<dbReference type="PROSITE" id="PS51257">
    <property type="entry name" value="PROKAR_LIPOPROTEIN"/>
    <property type="match status" value="1"/>
</dbReference>
<reference evidence="4" key="1">
    <citation type="journal article" date="2019" name="Int. J. Syst. Evol. Microbiol.">
        <title>The Global Catalogue of Microorganisms (GCM) 10K type strain sequencing project: providing services to taxonomists for standard genome sequencing and annotation.</title>
        <authorList>
            <consortium name="The Broad Institute Genomics Platform"/>
            <consortium name="The Broad Institute Genome Sequencing Center for Infectious Disease"/>
            <person name="Wu L."/>
            <person name="Ma J."/>
        </authorList>
    </citation>
    <scope>NUCLEOTIDE SEQUENCE [LARGE SCALE GENOMIC DNA]</scope>
    <source>
        <strain evidence="4">CCUG 59129</strain>
    </source>
</reference>
<sequence>MKKFMLILFGMITLLVLAGCSSSEEAPNGESIASANSAPNFTLYDVNGGSHTLSDYAGKKVYVKFWASWCSICLAGMEDINTLAKDEEDFMVLTVVSPGFRNEKDTDSFKKWFSGVEEAKNLTVLLDEGGKITDQFQVRGYPTSAYIDSNGLLVQVLPGHVSNEVIIQKMETIQ</sequence>
<dbReference type="InterPro" id="IPR036249">
    <property type="entry name" value="Thioredoxin-like_sf"/>
</dbReference>
<keyword evidence="4" id="KW-1185">Reference proteome</keyword>
<dbReference type="InterPro" id="IPR013766">
    <property type="entry name" value="Thioredoxin_domain"/>
</dbReference>
<dbReference type="CDD" id="cd02966">
    <property type="entry name" value="TlpA_like_family"/>
    <property type="match status" value="1"/>
</dbReference>
<feature type="chain" id="PRO_5045379062" evidence="1">
    <location>
        <begin position="19"/>
        <end position="174"/>
    </location>
</feature>
<dbReference type="InterPro" id="IPR050553">
    <property type="entry name" value="Thioredoxin_ResA/DsbE_sf"/>
</dbReference>
<proteinExistence type="predicted"/>
<dbReference type="Gene3D" id="3.40.30.10">
    <property type="entry name" value="Glutaredoxin"/>
    <property type="match status" value="1"/>
</dbReference>
<dbReference type="PROSITE" id="PS51352">
    <property type="entry name" value="THIOREDOXIN_2"/>
    <property type="match status" value="1"/>
</dbReference>
<organism evidence="3 4">
    <name type="scientific">Paenibacillus chungangensis</name>
    <dbReference type="NCBI Taxonomy" id="696535"/>
    <lineage>
        <taxon>Bacteria</taxon>
        <taxon>Bacillati</taxon>
        <taxon>Bacillota</taxon>
        <taxon>Bacilli</taxon>
        <taxon>Bacillales</taxon>
        <taxon>Paenibacillaceae</taxon>
        <taxon>Paenibacillus</taxon>
    </lineage>
</organism>
<evidence type="ECO:0000313" key="3">
    <source>
        <dbReference type="EMBL" id="MFD0958132.1"/>
    </source>
</evidence>
<evidence type="ECO:0000256" key="1">
    <source>
        <dbReference type="SAM" id="SignalP"/>
    </source>
</evidence>
<dbReference type="RefSeq" id="WP_377561777.1">
    <property type="nucleotide sequence ID" value="NZ_JBHTJZ010000004.1"/>
</dbReference>
<comment type="caution">
    <text evidence="3">The sequence shown here is derived from an EMBL/GenBank/DDBJ whole genome shotgun (WGS) entry which is preliminary data.</text>
</comment>
<name>A0ABW3HL15_9BACL</name>
<dbReference type="SUPFAM" id="SSF52833">
    <property type="entry name" value="Thioredoxin-like"/>
    <property type="match status" value="1"/>
</dbReference>
<protein>
    <submittedName>
        <fullName evidence="3">Redoxin family protein</fullName>
    </submittedName>
</protein>
<evidence type="ECO:0000259" key="2">
    <source>
        <dbReference type="PROSITE" id="PS51352"/>
    </source>
</evidence>
<gene>
    <name evidence="3" type="ORF">ACFQ2I_01880</name>
</gene>
<dbReference type="PANTHER" id="PTHR42852">
    <property type="entry name" value="THIOL:DISULFIDE INTERCHANGE PROTEIN DSBE"/>
    <property type="match status" value="1"/>
</dbReference>
<keyword evidence="1" id="KW-0732">Signal</keyword>
<dbReference type="EMBL" id="JBHTJZ010000004">
    <property type="protein sequence ID" value="MFD0958132.1"/>
    <property type="molecule type" value="Genomic_DNA"/>
</dbReference>
<accession>A0ABW3HL15</accession>
<dbReference type="InterPro" id="IPR013740">
    <property type="entry name" value="Redoxin"/>
</dbReference>